<dbReference type="Pfam" id="PF14299">
    <property type="entry name" value="PP2"/>
    <property type="match status" value="2"/>
</dbReference>
<evidence type="ECO:0000313" key="2">
    <source>
        <dbReference type="Proteomes" id="UP000823775"/>
    </source>
</evidence>
<keyword evidence="2" id="KW-1185">Reference proteome</keyword>
<accession>A0ABS8ULR9</accession>
<sequence length="306" mass="35810">MERFERLLKVKESFSLEKWAGKKHYFLGARDLNITWGDTPQYWKWTSLPESRYSKSLAIIFYPTQLTLFTSWNMNLVSLSTLRAFSWSYCVELNKRFAFLVPEGRLQWRNGYEESIYTLPYDAEDDPGLLEDDYEESVYTPPSNVDRYWREQHLPILGLNSIPSRIRPSLLCCEDLGIYKPSGCARDLNIAWSDTPQYWKWTSLPESRYMHLDDNCVLPYCQIKFPEVVKLKHVVLLDIQVKVRAGVQSPQTSYAAYLVYKFEELGVFYTKNEDGCIEIHVQEVEGGAYQEESLIVEGIELRPRMG</sequence>
<organism evidence="1 2">
    <name type="scientific">Datura stramonium</name>
    <name type="common">Jimsonweed</name>
    <name type="synonym">Common thornapple</name>
    <dbReference type="NCBI Taxonomy" id="4076"/>
    <lineage>
        <taxon>Eukaryota</taxon>
        <taxon>Viridiplantae</taxon>
        <taxon>Streptophyta</taxon>
        <taxon>Embryophyta</taxon>
        <taxon>Tracheophyta</taxon>
        <taxon>Spermatophyta</taxon>
        <taxon>Magnoliopsida</taxon>
        <taxon>eudicotyledons</taxon>
        <taxon>Gunneridae</taxon>
        <taxon>Pentapetalae</taxon>
        <taxon>asterids</taxon>
        <taxon>lamiids</taxon>
        <taxon>Solanales</taxon>
        <taxon>Solanaceae</taxon>
        <taxon>Solanoideae</taxon>
        <taxon>Datureae</taxon>
        <taxon>Datura</taxon>
    </lineage>
</organism>
<reference evidence="1 2" key="1">
    <citation type="journal article" date="2021" name="BMC Genomics">
        <title>Datura genome reveals duplications of psychoactive alkaloid biosynthetic genes and high mutation rate following tissue culture.</title>
        <authorList>
            <person name="Rajewski A."/>
            <person name="Carter-House D."/>
            <person name="Stajich J."/>
            <person name="Litt A."/>
        </authorList>
    </citation>
    <scope>NUCLEOTIDE SEQUENCE [LARGE SCALE GENOMIC DNA]</scope>
    <source>
        <strain evidence="1">AR-01</strain>
    </source>
</reference>
<evidence type="ECO:0000313" key="1">
    <source>
        <dbReference type="EMBL" id="MCD9559024.1"/>
    </source>
</evidence>
<dbReference type="PANTHER" id="PTHR32278:SF86">
    <property type="entry name" value="F-BOX PROTEIN PP2-B10-LIKE ISOFORM X1"/>
    <property type="match status" value="1"/>
</dbReference>
<gene>
    <name evidence="1" type="ORF">HAX54_016740</name>
</gene>
<dbReference type="InterPro" id="IPR025886">
    <property type="entry name" value="PP2-like"/>
</dbReference>
<evidence type="ECO:0008006" key="3">
    <source>
        <dbReference type="Google" id="ProtNLM"/>
    </source>
</evidence>
<comment type="caution">
    <text evidence="1">The sequence shown here is derived from an EMBL/GenBank/DDBJ whole genome shotgun (WGS) entry which is preliminary data.</text>
</comment>
<dbReference type="PANTHER" id="PTHR32278">
    <property type="entry name" value="F-BOX DOMAIN-CONTAINING PROTEIN"/>
    <property type="match status" value="1"/>
</dbReference>
<proteinExistence type="predicted"/>
<protein>
    <recommendedName>
        <fullName evidence="3">F-box protein</fullName>
    </recommendedName>
</protein>
<dbReference type="Proteomes" id="UP000823775">
    <property type="component" value="Unassembled WGS sequence"/>
</dbReference>
<dbReference type="EMBL" id="JACEIK010002088">
    <property type="protein sequence ID" value="MCD9559024.1"/>
    <property type="molecule type" value="Genomic_DNA"/>
</dbReference>
<name>A0ABS8ULR9_DATST</name>